<feature type="compositionally biased region" description="Low complexity" evidence="2">
    <location>
        <begin position="295"/>
        <end position="308"/>
    </location>
</feature>
<dbReference type="PANTHER" id="PTHR17271:SF1">
    <property type="entry name" value="PROTEIN OUTSPREAD"/>
    <property type="match status" value="1"/>
</dbReference>
<dbReference type="OrthoDB" id="9942268at2759"/>
<feature type="region of interest" description="Disordered" evidence="2">
    <location>
        <begin position="482"/>
        <end position="592"/>
    </location>
</feature>
<proteinExistence type="predicted"/>
<evidence type="ECO:0000313" key="5">
    <source>
        <dbReference type="Proteomes" id="UP001151699"/>
    </source>
</evidence>
<evidence type="ECO:0000259" key="3">
    <source>
        <dbReference type="PROSITE" id="PS50003"/>
    </source>
</evidence>
<feature type="compositionally biased region" description="Low complexity" evidence="2">
    <location>
        <begin position="135"/>
        <end position="162"/>
    </location>
</feature>
<comment type="caution">
    <text evidence="4">The sequence shown here is derived from an EMBL/GenBank/DDBJ whole genome shotgun (WGS) entry which is preliminary data.</text>
</comment>
<dbReference type="EMBL" id="WJQU01000001">
    <property type="protein sequence ID" value="KAJ6646128.1"/>
    <property type="molecule type" value="Genomic_DNA"/>
</dbReference>
<feature type="domain" description="PH" evidence="3">
    <location>
        <begin position="1"/>
        <end position="84"/>
    </location>
</feature>
<feature type="coiled-coil region" evidence="1">
    <location>
        <begin position="1491"/>
        <end position="1666"/>
    </location>
</feature>
<reference evidence="4" key="1">
    <citation type="submission" date="2022-07" db="EMBL/GenBank/DDBJ databases">
        <authorList>
            <person name="Trinca V."/>
            <person name="Uliana J.V.C."/>
            <person name="Torres T.T."/>
            <person name="Ward R.J."/>
            <person name="Monesi N."/>
        </authorList>
    </citation>
    <scope>NUCLEOTIDE SEQUENCE</scope>
    <source>
        <strain evidence="4">HSMRA1968</strain>
        <tissue evidence="4">Whole embryos</tissue>
    </source>
</reference>
<feature type="region of interest" description="Disordered" evidence="2">
    <location>
        <begin position="230"/>
        <end position="253"/>
    </location>
</feature>
<feature type="compositionally biased region" description="Polar residues" evidence="2">
    <location>
        <begin position="163"/>
        <end position="175"/>
    </location>
</feature>
<dbReference type="Proteomes" id="UP001151699">
    <property type="component" value="Chromosome A"/>
</dbReference>
<dbReference type="SUPFAM" id="SSF50729">
    <property type="entry name" value="PH domain-like"/>
    <property type="match status" value="2"/>
</dbReference>
<feature type="region of interest" description="Disordered" evidence="2">
    <location>
        <begin position="135"/>
        <end position="186"/>
    </location>
</feature>
<keyword evidence="5" id="KW-1185">Reference proteome</keyword>
<feature type="compositionally biased region" description="Basic and acidic residues" evidence="2">
    <location>
        <begin position="521"/>
        <end position="535"/>
    </location>
</feature>
<dbReference type="CDD" id="cd13275">
    <property type="entry name" value="PH_M-RIP"/>
    <property type="match status" value="1"/>
</dbReference>
<feature type="region of interest" description="Disordered" evidence="2">
    <location>
        <begin position="292"/>
        <end position="319"/>
    </location>
</feature>
<evidence type="ECO:0000313" key="4">
    <source>
        <dbReference type="EMBL" id="KAJ6646128.1"/>
    </source>
</evidence>
<dbReference type="PROSITE" id="PS50003">
    <property type="entry name" value="PH_DOMAIN"/>
    <property type="match status" value="2"/>
</dbReference>
<dbReference type="GO" id="GO:0015629">
    <property type="term" value="C:actin cytoskeleton"/>
    <property type="evidence" value="ECO:0007669"/>
    <property type="project" value="TreeGrafter"/>
</dbReference>
<dbReference type="SMART" id="SM00233">
    <property type="entry name" value="PH"/>
    <property type="match status" value="2"/>
</dbReference>
<keyword evidence="1" id="KW-0175">Coiled coil</keyword>
<feature type="coiled-coil region" evidence="1">
    <location>
        <begin position="1721"/>
        <end position="1764"/>
    </location>
</feature>
<dbReference type="InterPro" id="IPR039597">
    <property type="entry name" value="M-RIP_PH"/>
</dbReference>
<accession>A0A9Q0N9C3</accession>
<dbReference type="InterPro" id="IPR052223">
    <property type="entry name" value="Actin_Cytoskeleton_Reg"/>
</dbReference>
<feature type="compositionally biased region" description="Polar residues" evidence="2">
    <location>
        <begin position="488"/>
        <end position="508"/>
    </location>
</feature>
<feature type="compositionally biased region" description="Basic and acidic residues" evidence="2">
    <location>
        <begin position="840"/>
        <end position="853"/>
    </location>
</feature>
<dbReference type="Pfam" id="PF00169">
    <property type="entry name" value="PH"/>
    <property type="match status" value="1"/>
</dbReference>
<protein>
    <submittedName>
        <fullName evidence="4">Protein outspread</fullName>
    </submittedName>
</protein>
<sequence>MRWQRRWFVLYDDGEFTYAVDDHPETIPQACIDMTKVLEVTSAEDVTGHLNSLAVTAPDRVTFVKGTCPEEAKWWLNILSAFPKTKGRHKRNATFPGGQATTILQNQPMQSGRSRHNSYHKDTLPSAVTNLEAMSSSWSASPTSSPANENNINANNEMNNNNKVYNDQPVSSKSPPTRDKIQPEVKAQARIRNRNRGQDAVDTATLLIEDALREEKLKDIANTITNINHHSNNRWSTQSTDEKPTRDENSFPCEYNSSKIQLRPKSLQLTSSTAPAIVSAIVKKVPASGKADVMSRLNSSQKLQQQSNERGDPDGGCNMDDVSVNYLSKTSELRVKLPSEELLNSKKGWLMKQEPRTGDWTKHWFSLRGAALFYYRDPMAEERGVLDGVLDVNGLTGVCEIPVARNYGFQLTTWDNRRIVLSTISANIRNNWLNVLRSAAGLVSSKQQCKGDNDENGVNEVIIKDNTSDDLKSEIEKDFIKAKRQDSTDTAGTEASSPCSSKTITPVTPMTPKSMLFSSDEEYRTASEGGRRDSVDWGSPMSPSPPIPLLLARAKDRIRSRSSSNSRLHKRSRSSPPSSRRSTIDSVGSDDLPVIEPVQEELNIDRELHLRLVEAEKELNFLKEEAQTRDTRTSELITTLERTEMNLGSQIREAEEARDSLAKQLNESRKKAEEIIARLSSELEDTHCRCKELEDRLSRGIEENEILYKKIRDMEGGTVSSLTNLSKKMKRVDSLSDLTSLSDIDPYSLERDMLADEYNELKSRFEKAVNEIRAMKKELKESQNEYDNLEITHATLRQDLERKELHDRSQLQLMGERIQDLTLKYSNSDRQVRQLKQKLSKSEKRRSLSLKGRDSMTVQKELEDKVNELECKIDALETIPTTSDPTNVTTSKTPTLAEDRALKRASARLRRKSLDGNTSEAVQIMLRLNTLEKRIEKTTSTPAVAKTEATNHVNNNSSPKMSEHLIERLRSLENVVITSKERIDQSLQQLQCLKTSKTRRSMSPITDRKDSYRFIERCLTEVAKILKDSCENCIIDDCPTSGNTKPSPETNSITLALAQMEAQLRCKLNDLLNQRRVLREKKELTGRKNLELLAERVAYESVCFAKLRDAINRAEDPTQFGEKQTRAEATETSQLMSLLKTKLSGKCAIKSNGTIDVLANVLARRLLLTANRTGHFKLPEMSPISSLIMDDLIRQQNELNLIAKRYKNNAMENLACGLAAETLSYISTHDGVQGAVQEAWRQAQEAVNTELVQSEIAHIMMRNSSRLEHTLRPSFGFTLTTQERVSFENFADAVQDALRIEMDLVVSQLTRCYRESLEEMKRGQWRLHLEQERKLCEGRQLLAEFADIVAHKALVDARISVLKGEYISKDVNLSKDSTFSLTTLQKYENLFAELATDLQISDPENILVEADFNFMYKNFTTEFATDKNEIKEVSDVLHKLEQTVVMLQTTLIPNTCISLTHQDAESLRDICNKCKDLQDRVEPLIPSALNLQTSCDDCEKLKTTMADLNEQHLVDLDDLRKMHAKDCDQLRQQLDDQLMITRALEEEKHQVLKQLSVERDRLSHREEELHEITKKLEKQEIECHLKDEENFELVETLEEERQRITAVTEESKNLLEQYKVQTDAYNALLQERDYIMDQLEKERERVRKLENRLELLQEEQSQQIESLHAVYREQQMSMGNGTHENDEEANFKLRYQTEIEQLRTLCEKGLVAMESSHRRIISDLEEKHRQEIQRLLCEKEQALAEETQATLAALDAMRKAHQNEVQREIARFKAEFVRQYQKGGQSSDSHKGKEEELDEVREEILSLSEKYSVKCVEAASLEEKCRLATHQLKHFQQHIQQLETRNKHLRAHLASKESDYSYCHDPSSKESTPSPKQEHVDDAQSSTELEETSKENSFSQHCKKEIHPRLSYKEGIRLASLFNQQQDEEVTTTVYAPKITTMRLRLDKTRCPTSNNQTITNNNIEDSEVLKMCSPPPLDGKDVEHNIRRFELEI</sequence>
<dbReference type="PANTHER" id="PTHR17271">
    <property type="entry name" value="PLECKSTRIN HOMOLOGY PH DOMAIN-CONTAINING PROTEIN"/>
    <property type="match status" value="1"/>
</dbReference>
<dbReference type="GO" id="GO:0051015">
    <property type="term" value="F:actin filament binding"/>
    <property type="evidence" value="ECO:0007669"/>
    <property type="project" value="TreeGrafter"/>
</dbReference>
<feature type="coiled-coil region" evidence="1">
    <location>
        <begin position="605"/>
        <end position="696"/>
    </location>
</feature>
<feature type="domain" description="PH" evidence="3">
    <location>
        <begin position="343"/>
        <end position="441"/>
    </location>
</feature>
<evidence type="ECO:0000256" key="2">
    <source>
        <dbReference type="SAM" id="MobiDB-lite"/>
    </source>
</evidence>
<dbReference type="InterPro" id="IPR011993">
    <property type="entry name" value="PH-like_dom_sf"/>
</dbReference>
<feature type="region of interest" description="Disordered" evidence="2">
    <location>
        <begin position="832"/>
        <end position="853"/>
    </location>
</feature>
<evidence type="ECO:0000256" key="1">
    <source>
        <dbReference type="SAM" id="Coils"/>
    </source>
</evidence>
<dbReference type="InterPro" id="IPR001849">
    <property type="entry name" value="PH_domain"/>
</dbReference>
<feature type="compositionally biased region" description="Basic and acidic residues" evidence="2">
    <location>
        <begin position="240"/>
        <end position="249"/>
    </location>
</feature>
<feature type="region of interest" description="Disordered" evidence="2">
    <location>
        <begin position="1856"/>
        <end position="1903"/>
    </location>
</feature>
<gene>
    <name evidence="4" type="primary">osp</name>
    <name evidence="4" type="ORF">Bhyg_01338</name>
</gene>
<name>A0A9Q0N9C3_9DIPT</name>
<dbReference type="Gene3D" id="2.30.29.30">
    <property type="entry name" value="Pleckstrin-homology domain (PH domain)/Phosphotyrosine-binding domain (PTB)"/>
    <property type="match status" value="2"/>
</dbReference>
<organism evidence="4 5">
    <name type="scientific">Pseudolycoriella hygida</name>
    <dbReference type="NCBI Taxonomy" id="35572"/>
    <lineage>
        <taxon>Eukaryota</taxon>
        <taxon>Metazoa</taxon>
        <taxon>Ecdysozoa</taxon>
        <taxon>Arthropoda</taxon>
        <taxon>Hexapoda</taxon>
        <taxon>Insecta</taxon>
        <taxon>Pterygota</taxon>
        <taxon>Neoptera</taxon>
        <taxon>Endopterygota</taxon>
        <taxon>Diptera</taxon>
        <taxon>Nematocera</taxon>
        <taxon>Sciaroidea</taxon>
        <taxon>Sciaridae</taxon>
        <taxon>Pseudolycoriella</taxon>
    </lineage>
</organism>